<dbReference type="GO" id="GO:0003677">
    <property type="term" value="F:DNA binding"/>
    <property type="evidence" value="ECO:0007669"/>
    <property type="project" value="UniProtKB-KW"/>
</dbReference>
<dbReference type="AlphaFoldDB" id="A0AA87C162"/>
<gene>
    <name evidence="3" type="ORF">VCR31J2_1370087</name>
</gene>
<dbReference type="PANTHER" id="PTHR38814:SF1">
    <property type="entry name" value="ENDONUCLEASE NUCS"/>
    <property type="match status" value="1"/>
</dbReference>
<comment type="caution">
    <text evidence="3">The sequence shown here is derived from an EMBL/GenBank/DDBJ whole genome shotgun (WGS) entry which is preliminary data.</text>
</comment>
<evidence type="ECO:0000256" key="1">
    <source>
        <dbReference type="ARBA" id="ARBA00023125"/>
    </source>
</evidence>
<dbReference type="InterPro" id="IPR002793">
    <property type="entry name" value="Endonuclease_NucS"/>
</dbReference>
<organism evidence="3 4">
    <name type="scientific">Vibrio coralliirubri</name>
    <dbReference type="NCBI Taxonomy" id="1516159"/>
    <lineage>
        <taxon>Bacteria</taxon>
        <taxon>Pseudomonadati</taxon>
        <taxon>Pseudomonadota</taxon>
        <taxon>Gammaproteobacteria</taxon>
        <taxon>Vibrionales</taxon>
        <taxon>Vibrionaceae</taxon>
        <taxon>Vibrio</taxon>
    </lineage>
</organism>
<dbReference type="RefSeq" id="WP_050651664.1">
    <property type="nucleotide sequence ID" value="NZ_LK933985.1"/>
</dbReference>
<dbReference type="Pfam" id="PF01939">
    <property type="entry name" value="NucS_C"/>
    <property type="match status" value="1"/>
</dbReference>
<dbReference type="GO" id="GO:0004519">
    <property type="term" value="F:endonuclease activity"/>
    <property type="evidence" value="ECO:0007669"/>
    <property type="project" value="InterPro"/>
</dbReference>
<dbReference type="Proteomes" id="UP000041625">
    <property type="component" value="Unassembled WGS sequence"/>
</dbReference>
<dbReference type="CDD" id="cd22341">
    <property type="entry name" value="NucS-like"/>
    <property type="match status" value="1"/>
</dbReference>
<accession>A0AA87C162</accession>
<dbReference type="EMBL" id="CCKJ01000043">
    <property type="protein sequence ID" value="CDT87056.1"/>
    <property type="molecule type" value="Genomic_DNA"/>
</dbReference>
<reference evidence="3 4" key="1">
    <citation type="submission" date="2014-06" db="EMBL/GenBank/DDBJ databases">
        <authorList>
            <person name="Le Roux F."/>
        </authorList>
    </citation>
    <scope>NUCLEOTIDE SEQUENCE [LARGE SCALE GENOMIC DNA]</scope>
    <source>
        <strain evidence="3 4">J2-31</strain>
    </source>
</reference>
<dbReference type="InterPro" id="IPR048301">
    <property type="entry name" value="NucS_C"/>
</dbReference>
<proteinExistence type="predicted"/>
<keyword evidence="1" id="KW-0238">DNA-binding</keyword>
<evidence type="ECO:0000313" key="4">
    <source>
        <dbReference type="Proteomes" id="UP000041625"/>
    </source>
</evidence>
<dbReference type="Gene3D" id="3.40.1350.10">
    <property type="match status" value="1"/>
</dbReference>
<dbReference type="InterPro" id="IPR011856">
    <property type="entry name" value="tRNA_endonuc-like_dom_sf"/>
</dbReference>
<keyword evidence="4" id="KW-1185">Reference proteome</keyword>
<feature type="domain" description="Endonuclease NucS C-terminal" evidence="2">
    <location>
        <begin position="122"/>
        <end position="217"/>
    </location>
</feature>
<dbReference type="PANTHER" id="PTHR38814">
    <property type="entry name" value="ENDONUCLEASE NUCS"/>
    <property type="match status" value="1"/>
</dbReference>
<protein>
    <recommendedName>
        <fullName evidence="2">Endonuclease NucS C-terminal domain-containing protein</fullName>
    </recommendedName>
</protein>
<evidence type="ECO:0000313" key="3">
    <source>
        <dbReference type="EMBL" id="CDT87056.1"/>
    </source>
</evidence>
<evidence type="ECO:0000259" key="2">
    <source>
        <dbReference type="Pfam" id="PF01939"/>
    </source>
</evidence>
<sequence length="238" mass="27311">MQYENYRKWLAEQNYQSATITAQMHRTGRVEEHYGDLDLLYSEDRLEGVILELTYTAQDQRNNRPNESKIPFDGDAYKNLASYRDAVRRYKRFLEDDREVIDVDSTDDEIDAVITTQAIGLEKDMQTAIRHNIDLIEQGLKVLDGGREKSVETGFIDIFAEDMHKIPVVIELKTGVAGQRAVAQILSYMGSIIEEQSREDVRGILVASDFDKKARAAAKVIPSLSLVRYQFSFNFFIE</sequence>
<name>A0AA87C162_9VIBR</name>